<name>A0A7S1BB35_9STRA</name>
<accession>A0A7S1BB35</accession>
<evidence type="ECO:0000313" key="1">
    <source>
        <dbReference type="EMBL" id="CAD8879670.1"/>
    </source>
</evidence>
<gene>
    <name evidence="1" type="ORF">CHYS00102_LOCUS6854</name>
</gene>
<sequence>MDHLVAGVNNIVTIFEKTKEVWRDTDNINMCPSISATKKLQEINLHSTEGSNEIVDCKDSSQLTFPERISKVIYCANIFPSIGVETKQKALPFSTEKEEEGVLILIQPELDRSMISEITSPILEESCKVRQRGIGTEETDQASNDNQTRASF</sequence>
<dbReference type="AlphaFoldDB" id="A0A7S1BB35"/>
<dbReference type="EMBL" id="HBFR01009454">
    <property type="protein sequence ID" value="CAD8879670.1"/>
    <property type="molecule type" value="Transcribed_RNA"/>
</dbReference>
<organism evidence="1">
    <name type="scientific">Corethron hystrix</name>
    <dbReference type="NCBI Taxonomy" id="216773"/>
    <lineage>
        <taxon>Eukaryota</taxon>
        <taxon>Sar</taxon>
        <taxon>Stramenopiles</taxon>
        <taxon>Ochrophyta</taxon>
        <taxon>Bacillariophyta</taxon>
        <taxon>Coscinodiscophyceae</taxon>
        <taxon>Corethrophycidae</taxon>
        <taxon>Corethrales</taxon>
        <taxon>Corethraceae</taxon>
        <taxon>Corethron</taxon>
    </lineage>
</organism>
<proteinExistence type="predicted"/>
<protein>
    <submittedName>
        <fullName evidence="1">Uncharacterized protein</fullName>
    </submittedName>
</protein>
<reference evidence="1" key="1">
    <citation type="submission" date="2021-01" db="EMBL/GenBank/DDBJ databases">
        <authorList>
            <person name="Corre E."/>
            <person name="Pelletier E."/>
            <person name="Niang G."/>
            <person name="Scheremetjew M."/>
            <person name="Finn R."/>
            <person name="Kale V."/>
            <person name="Holt S."/>
            <person name="Cochrane G."/>
            <person name="Meng A."/>
            <person name="Brown T."/>
            <person name="Cohen L."/>
        </authorList>
    </citation>
    <scope>NUCLEOTIDE SEQUENCE</scope>
    <source>
        <strain evidence="1">308</strain>
    </source>
</reference>